<evidence type="ECO:0000256" key="1">
    <source>
        <dbReference type="ARBA" id="ARBA00022664"/>
    </source>
</evidence>
<dbReference type="Proteomes" id="UP000092154">
    <property type="component" value="Unassembled WGS sequence"/>
</dbReference>
<feature type="compositionally biased region" description="Basic and acidic residues" evidence="3">
    <location>
        <begin position="117"/>
        <end position="131"/>
    </location>
</feature>
<dbReference type="SUPFAM" id="SSF57756">
    <property type="entry name" value="Retrovirus zinc finger-like domains"/>
    <property type="match status" value="1"/>
</dbReference>
<dbReference type="Gene3D" id="4.10.60.10">
    <property type="entry name" value="Zinc finger, CCHC-type"/>
    <property type="match status" value="1"/>
</dbReference>
<evidence type="ECO:0000313" key="5">
    <source>
        <dbReference type="EMBL" id="OAX30916.1"/>
    </source>
</evidence>
<evidence type="ECO:0000256" key="2">
    <source>
        <dbReference type="PROSITE-ProRule" id="PRU00047"/>
    </source>
</evidence>
<dbReference type="PROSITE" id="PS50158">
    <property type="entry name" value="ZF_CCHC"/>
    <property type="match status" value="1"/>
</dbReference>
<dbReference type="GO" id="GO:0008270">
    <property type="term" value="F:zinc ion binding"/>
    <property type="evidence" value="ECO:0007669"/>
    <property type="project" value="UniProtKB-KW"/>
</dbReference>
<dbReference type="InterPro" id="IPR001878">
    <property type="entry name" value="Znf_CCHC"/>
</dbReference>
<reference evidence="5 6" key="1">
    <citation type="submission" date="2016-06" db="EMBL/GenBank/DDBJ databases">
        <title>Comparative genomics of the ectomycorrhizal sister species Rhizopogon vinicolor and Rhizopogon vesiculosus (Basidiomycota: Boletales) reveals a divergence of the mating type B locus.</title>
        <authorList>
            <consortium name="DOE Joint Genome Institute"/>
            <person name="Mujic A.B."/>
            <person name="Kuo A."/>
            <person name="Tritt A."/>
            <person name="Lipzen A."/>
            <person name="Chen C."/>
            <person name="Johnson J."/>
            <person name="Sharma A."/>
            <person name="Barry K."/>
            <person name="Grigoriev I.V."/>
            <person name="Spatafora J.W."/>
        </authorList>
    </citation>
    <scope>NUCLEOTIDE SEQUENCE [LARGE SCALE GENOMIC DNA]</scope>
    <source>
        <strain evidence="5 6">AM-OR11-026</strain>
    </source>
</reference>
<dbReference type="InParanoid" id="A0A1B7MEA0"/>
<keyword evidence="2" id="KW-0479">Metal-binding</keyword>
<dbReference type="GO" id="GO:0003676">
    <property type="term" value="F:nucleic acid binding"/>
    <property type="evidence" value="ECO:0007669"/>
    <property type="project" value="InterPro"/>
</dbReference>
<organism evidence="5 6">
    <name type="scientific">Rhizopogon vinicolor AM-OR11-026</name>
    <dbReference type="NCBI Taxonomy" id="1314800"/>
    <lineage>
        <taxon>Eukaryota</taxon>
        <taxon>Fungi</taxon>
        <taxon>Dikarya</taxon>
        <taxon>Basidiomycota</taxon>
        <taxon>Agaricomycotina</taxon>
        <taxon>Agaricomycetes</taxon>
        <taxon>Agaricomycetidae</taxon>
        <taxon>Boletales</taxon>
        <taxon>Suillineae</taxon>
        <taxon>Rhizopogonaceae</taxon>
        <taxon>Rhizopogon</taxon>
    </lineage>
</organism>
<evidence type="ECO:0000259" key="4">
    <source>
        <dbReference type="PROSITE" id="PS50158"/>
    </source>
</evidence>
<proteinExistence type="predicted"/>
<feature type="domain" description="CCHC-type" evidence="4">
    <location>
        <begin position="97"/>
        <end position="112"/>
    </location>
</feature>
<dbReference type="InterPro" id="IPR036875">
    <property type="entry name" value="Znf_CCHC_sf"/>
</dbReference>
<gene>
    <name evidence="5" type="ORF">K503DRAFT_806569</name>
</gene>
<feature type="region of interest" description="Disordered" evidence="3">
    <location>
        <begin position="111"/>
        <end position="131"/>
    </location>
</feature>
<name>A0A1B7MEA0_9AGAM</name>
<dbReference type="STRING" id="1314800.A0A1B7MEA0"/>
<dbReference type="Pfam" id="PF14223">
    <property type="entry name" value="Retrotran_gag_2"/>
    <property type="match status" value="1"/>
</dbReference>
<protein>
    <recommendedName>
        <fullName evidence="4">CCHC-type domain-containing protein</fullName>
    </recommendedName>
</protein>
<sequence length="178" mass="20145">MLASDAWTKLCEHYEGKGKQTIAYLIGELFRGTLSDESPMEMQLNAMRHKAQVLSSLEQSLDDTKVSAYFETQSTLVAKTLDKAKDSNETKKRLGNCNYCQKPGHWERECRKKKAEKGKGKDDDENEPKEKVDLSAKVVHVVENDLPLQLFVVHDLKHESHPAKWIVDSGASAHMSCR</sequence>
<dbReference type="EMBL" id="KV449776">
    <property type="protein sequence ID" value="OAX30916.1"/>
    <property type="molecule type" value="Genomic_DNA"/>
</dbReference>
<accession>A0A1B7MEA0</accession>
<dbReference type="GO" id="GO:0006397">
    <property type="term" value="P:mRNA processing"/>
    <property type="evidence" value="ECO:0007669"/>
    <property type="project" value="UniProtKB-KW"/>
</dbReference>
<keyword evidence="6" id="KW-1185">Reference proteome</keyword>
<dbReference type="OrthoDB" id="2655772at2759"/>
<evidence type="ECO:0000256" key="3">
    <source>
        <dbReference type="SAM" id="MobiDB-lite"/>
    </source>
</evidence>
<keyword evidence="2" id="KW-0862">Zinc</keyword>
<evidence type="ECO:0000313" key="6">
    <source>
        <dbReference type="Proteomes" id="UP000092154"/>
    </source>
</evidence>
<keyword evidence="2" id="KW-0863">Zinc-finger</keyword>
<keyword evidence="1" id="KW-0507">mRNA processing</keyword>
<dbReference type="AlphaFoldDB" id="A0A1B7MEA0"/>